<dbReference type="Proteomes" id="UP001370758">
    <property type="component" value="Unassembled WGS sequence"/>
</dbReference>
<evidence type="ECO:0000256" key="1">
    <source>
        <dbReference type="SAM" id="SignalP"/>
    </source>
</evidence>
<dbReference type="AlphaFoldDB" id="A0AAV9WBZ8"/>
<keyword evidence="1" id="KW-0732">Signal</keyword>
<feature type="chain" id="PRO_5043564274" evidence="1">
    <location>
        <begin position="23"/>
        <end position="486"/>
    </location>
</feature>
<accession>A0AAV9WBZ8</accession>
<name>A0AAV9WBZ8_9PEZI</name>
<gene>
    <name evidence="2" type="ORF">TWF481_007602</name>
</gene>
<proteinExistence type="predicted"/>
<protein>
    <submittedName>
        <fullName evidence="2">Uncharacterized protein</fullName>
    </submittedName>
</protein>
<dbReference type="EMBL" id="JAVHJL010000004">
    <property type="protein sequence ID" value="KAK6505710.1"/>
    <property type="molecule type" value="Genomic_DNA"/>
</dbReference>
<comment type="caution">
    <text evidence="2">The sequence shown here is derived from an EMBL/GenBank/DDBJ whole genome shotgun (WGS) entry which is preliminary data.</text>
</comment>
<keyword evidence="3" id="KW-1185">Reference proteome</keyword>
<reference evidence="2 3" key="1">
    <citation type="submission" date="2023-08" db="EMBL/GenBank/DDBJ databases">
        <authorList>
            <person name="Palmer J.M."/>
        </authorList>
    </citation>
    <scope>NUCLEOTIDE SEQUENCE [LARGE SCALE GENOMIC DNA]</scope>
    <source>
        <strain evidence="2 3">TWF481</strain>
    </source>
</reference>
<evidence type="ECO:0000313" key="3">
    <source>
        <dbReference type="Proteomes" id="UP001370758"/>
    </source>
</evidence>
<feature type="signal peptide" evidence="1">
    <location>
        <begin position="1"/>
        <end position="22"/>
    </location>
</feature>
<evidence type="ECO:0000313" key="2">
    <source>
        <dbReference type="EMBL" id="KAK6505710.1"/>
    </source>
</evidence>
<organism evidence="2 3">
    <name type="scientific">Arthrobotrys musiformis</name>
    <dbReference type="NCBI Taxonomy" id="47236"/>
    <lineage>
        <taxon>Eukaryota</taxon>
        <taxon>Fungi</taxon>
        <taxon>Dikarya</taxon>
        <taxon>Ascomycota</taxon>
        <taxon>Pezizomycotina</taxon>
        <taxon>Orbiliomycetes</taxon>
        <taxon>Orbiliales</taxon>
        <taxon>Orbiliaceae</taxon>
        <taxon>Arthrobotrys</taxon>
    </lineage>
</organism>
<sequence>MRFPASTVVLATALCAADIASAGCAADNCLRAVRASAFPTRSGTADCSSFFSATVRQRTSTTTISTGGTLITTAAVYLETTNPTAIPSYASACSGSARYSSACSCVGVTYVTTTVAPPTPTTSDIINAVFVVSLEGCPTSTPTGSVIGQSDDNFSQQNGGLTYQQYEGNQVILQDPTGGPFFLDLSREDRIAISDNAGNTLVVYQNGTFEAFAGNCQISIVGSVLEEGGVSKRGNALLMARQSNAVCDAVQFFCNSRFSLIFAGAAGKALCNGIGVQVGGLIGREIGGAIGFLGNVFGPEVGIPTTLLGVVIGGRLGASKFSEYLCAGIGAYLGEKLCDYCKPDVECGPGQISCNKGPCQDALSDPNNCGGCGNKCDSGICSNGQCSVEACNGSSCGSLNGCGVGCFCFREASGNGFCGPNVPCAPLADCSSNAQCNQGEVCAISTCCGRPVCLSGCALARRSLGDGYANSTDFEDGWTGGASPVF</sequence>